<reference evidence="13 14" key="1">
    <citation type="submission" date="2019-01" db="EMBL/GenBank/DDBJ databases">
        <authorList>
            <person name="Chen W.-M."/>
        </authorList>
    </citation>
    <scope>NUCLEOTIDE SEQUENCE [LARGE SCALE GENOMIC DNA]</scope>
    <source>
        <strain evidence="13 14">CCP-18</strain>
    </source>
</reference>
<dbReference type="Pfam" id="PF14684">
    <property type="entry name" value="Tricorn_C1"/>
    <property type="match status" value="1"/>
</dbReference>
<feature type="active site" description="Charge relay system" evidence="8">
    <location>
        <position position="1087"/>
    </location>
</feature>
<dbReference type="SUPFAM" id="SSF82171">
    <property type="entry name" value="DPP6 N-terminal domain-like"/>
    <property type="match status" value="1"/>
</dbReference>
<feature type="region of interest" description="Disordered" evidence="10">
    <location>
        <begin position="578"/>
        <end position="615"/>
    </location>
</feature>
<protein>
    <recommendedName>
        <fullName evidence="7">Tricorn protease homolog</fullName>
        <ecNumber evidence="7">3.4.21.-</ecNumber>
    </recommendedName>
</protein>
<evidence type="ECO:0000256" key="5">
    <source>
        <dbReference type="ARBA" id="ARBA00022801"/>
    </source>
</evidence>
<dbReference type="Proteomes" id="UP000288587">
    <property type="component" value="Unassembled WGS sequence"/>
</dbReference>
<dbReference type="InterPro" id="IPR036034">
    <property type="entry name" value="PDZ_sf"/>
</dbReference>
<keyword evidence="5 7" id="KW-0378">Hydrolase</keyword>
<sequence length="1143" mass="123294">MTLGTAGFGPNNRRFRHSDPRHPMSFTARFTAAALAAIAALASAPAQAATQGFYRQPAAQGDLLVFLSQGDLWRVNGGGGTAVRLTTHAGAEISPVLLPDGQTLAFVGQLESAGDVYTMPITGGAPQRRTWLGSAQVRVWGADREGNLLVTAPATDGRPVSTGYRLVGKDLQPLPVGDANDLALSLDGRTLYFTRHGLRGDNAKGYRGGALAQIWALDLQGQDEARPLLGADFPRSNAKRPMAYRDRDGQERLAFLSDRDGFFNVWSVKPDGSGAKAHTAWKDFDVRSASISGPQVVVARGADLHRVSLLAEGAQQPPALPIALLSDDTAANTPRWIKRPQDFLTELSLSPTGERVLLGVRGRLATQGTQGLRRAELQQPEGSRCRDAAFSSDGKRVFALCDFSGEVELWQLDALGGPGRQQLTQGGQVVRTGLTPSPDGRYVAHTDLAGALYLTDLKAEGGPKTRELDRAGRGGIGNLAWHPDSQALVYSKSGTIGFRGQLWLHPLQGQPVALTSSRFDSGDAAFSPDGQWLYFASRRHFATQPGSSVWADRNMGPAFEPGEKVFALALQPGLRLPTAAKDELPSPPPKAEAKPDAKADGKADPKADAKAADAKKDAKPALPKIVLEGLAERLFELPIPPGRVSDLAADGKRLWWREADGFAAGALKTLALEPGAVPDTHSERVRRFALTPSGKHLLVQRDAAPGSAPEVLLLDAAPKPPADLAKATVRWSDWQISLTPRQEWQQLFDDAWRLSRDHFYDAQLHGVNWKASRERHAALLPRVGDRAELADLMGQMASDLNLLHSQVGVGDLPAQAEEPPAIAGLGAKLAAHAQGARIERLYRGDPELITDRGPLLAPGLDVRDGDVITAVNGRPMRWPEGVTLLQGEAGKQVRLELLRGTERRSLIVTPVDPRRESDLRYNDWRHARAQAVDKASNGRIGYLHLRAMGPGDVADFAKDFYAQLDKEALVIDVRFNNGGNIDSWILEKLLRRAWAWWQPRHPAGGDTYPNMQNSFSGPLAVLANENTYSDGETFAEGFKRLKLGPVFGKTTSGAGVWLSDRNRLMDNGIVRAAETAQVDANGHILVEGVGVTPDVEVDNPPRDTAKGGDAQLQAAVAALMKQLPASTPAQRTPRVKAYPDLKR</sequence>
<feature type="compositionally biased region" description="Basic and acidic residues" evidence="10">
    <location>
        <begin position="591"/>
        <end position="615"/>
    </location>
</feature>
<dbReference type="SUPFAM" id="SSF50156">
    <property type="entry name" value="PDZ domain-like"/>
    <property type="match status" value="1"/>
</dbReference>
<evidence type="ECO:0000313" key="14">
    <source>
        <dbReference type="Proteomes" id="UP000288587"/>
    </source>
</evidence>
<feature type="site" description="Transition state stabilizer; via amide nitrogen" evidence="9">
    <location>
        <position position="1030"/>
    </location>
</feature>
<feature type="active site" description="Charge relay system" evidence="8">
    <location>
        <position position="804"/>
    </location>
</feature>
<dbReference type="PANTHER" id="PTHR43253:SF1">
    <property type="entry name" value="TRICORN PROTEASE HOMOLOG 2-RELATED"/>
    <property type="match status" value="1"/>
</dbReference>
<dbReference type="CDD" id="cd07562">
    <property type="entry name" value="Peptidase_S41_TRI"/>
    <property type="match status" value="1"/>
</dbReference>
<gene>
    <name evidence="13" type="ORF">EOD73_12020</name>
</gene>
<feature type="domain" description="Tail specific protease" evidence="12">
    <location>
        <begin position="890"/>
        <end position="1098"/>
    </location>
</feature>
<comment type="function">
    <text evidence="7">Degrades oligopeptides.</text>
</comment>
<keyword evidence="14" id="KW-1185">Reference proteome</keyword>
<comment type="subcellular location">
    <subcellularLocation>
        <location evidence="1 7">Cytoplasm</location>
    </subcellularLocation>
</comment>
<dbReference type="EMBL" id="SACM01000003">
    <property type="protein sequence ID" value="RVT84848.1"/>
    <property type="molecule type" value="Genomic_DNA"/>
</dbReference>
<dbReference type="EC" id="3.4.21.-" evidence="7"/>
<feature type="active site" description="Nucleophile" evidence="8">
    <location>
        <position position="1029"/>
    </location>
</feature>
<evidence type="ECO:0000313" key="13">
    <source>
        <dbReference type="EMBL" id="RVT84848.1"/>
    </source>
</evidence>
<organism evidence="13 14">
    <name type="scientific">Inhella crocodyli</name>
    <dbReference type="NCBI Taxonomy" id="2499851"/>
    <lineage>
        <taxon>Bacteria</taxon>
        <taxon>Pseudomonadati</taxon>
        <taxon>Pseudomonadota</taxon>
        <taxon>Betaproteobacteria</taxon>
        <taxon>Burkholderiales</taxon>
        <taxon>Sphaerotilaceae</taxon>
        <taxon>Inhella</taxon>
    </lineage>
</organism>
<evidence type="ECO:0000256" key="7">
    <source>
        <dbReference type="PIRNR" id="PIRNR036421"/>
    </source>
</evidence>
<dbReference type="Pfam" id="PF14685">
    <property type="entry name" value="PDZ_Tricorn"/>
    <property type="match status" value="1"/>
</dbReference>
<keyword evidence="4 7" id="KW-0645">Protease</keyword>
<evidence type="ECO:0000256" key="1">
    <source>
        <dbReference type="ARBA" id="ARBA00004496"/>
    </source>
</evidence>
<feature type="chain" id="PRO_5019318646" description="Tricorn protease homolog" evidence="11">
    <location>
        <begin position="49"/>
        <end position="1143"/>
    </location>
</feature>
<evidence type="ECO:0000256" key="8">
    <source>
        <dbReference type="PIRSR" id="PIRSR036421-1"/>
    </source>
</evidence>
<dbReference type="Gene3D" id="2.30.42.10">
    <property type="match status" value="1"/>
</dbReference>
<dbReference type="Gene3D" id="2.120.10.60">
    <property type="entry name" value="Tricorn protease N-terminal domain"/>
    <property type="match status" value="1"/>
</dbReference>
<evidence type="ECO:0000256" key="4">
    <source>
        <dbReference type="ARBA" id="ARBA00022670"/>
    </source>
</evidence>
<name>A0A437LHI6_9BURK</name>
<accession>A0A437LHI6</accession>
<feature type="region of interest" description="Disordered" evidence="10">
    <location>
        <begin position="1"/>
        <end position="22"/>
    </location>
</feature>
<dbReference type="Pfam" id="PF03572">
    <property type="entry name" value="Peptidase_S41"/>
    <property type="match status" value="1"/>
</dbReference>
<dbReference type="PANTHER" id="PTHR43253">
    <property type="entry name" value="TRICORN PROTEASE HOMOLOG 2-RELATED"/>
    <property type="match status" value="1"/>
</dbReference>
<keyword evidence="6 7" id="KW-0720">Serine protease</keyword>
<evidence type="ECO:0000256" key="2">
    <source>
        <dbReference type="ARBA" id="ARBA00008524"/>
    </source>
</evidence>
<dbReference type="Gene3D" id="3.30.750.44">
    <property type="match status" value="1"/>
</dbReference>
<evidence type="ECO:0000256" key="11">
    <source>
        <dbReference type="SAM" id="SignalP"/>
    </source>
</evidence>
<evidence type="ECO:0000256" key="3">
    <source>
        <dbReference type="ARBA" id="ARBA00022490"/>
    </source>
</evidence>
<dbReference type="InterPro" id="IPR029045">
    <property type="entry name" value="ClpP/crotonase-like_dom_sf"/>
</dbReference>
<dbReference type="Gene3D" id="2.130.10.10">
    <property type="entry name" value="YVTN repeat-like/Quinoprotein amine dehydrogenase"/>
    <property type="match status" value="1"/>
</dbReference>
<dbReference type="InterPro" id="IPR005151">
    <property type="entry name" value="Tail-specific_protease"/>
</dbReference>
<dbReference type="SUPFAM" id="SSF52096">
    <property type="entry name" value="ClpP/crotonase"/>
    <property type="match status" value="1"/>
</dbReference>
<proteinExistence type="inferred from homology"/>
<dbReference type="InterPro" id="IPR015943">
    <property type="entry name" value="WD40/YVTN_repeat-like_dom_sf"/>
</dbReference>
<dbReference type="InterPro" id="IPR028204">
    <property type="entry name" value="Tricorn_C1"/>
</dbReference>
<dbReference type="GO" id="GO:0005737">
    <property type="term" value="C:cytoplasm"/>
    <property type="evidence" value="ECO:0007669"/>
    <property type="project" value="UniProtKB-SubCell"/>
</dbReference>
<dbReference type="OrthoDB" id="9758793at2"/>
<dbReference type="GO" id="GO:0006508">
    <property type="term" value="P:proteolysis"/>
    <property type="evidence" value="ECO:0007669"/>
    <property type="project" value="UniProtKB-UniRule"/>
</dbReference>
<dbReference type="InterPro" id="IPR012393">
    <property type="entry name" value="Tricorn_protease"/>
</dbReference>
<comment type="caution">
    <text evidence="13">The sequence shown here is derived from an EMBL/GenBank/DDBJ whole genome shotgun (WGS) entry which is preliminary data.</text>
</comment>
<evidence type="ECO:0000256" key="9">
    <source>
        <dbReference type="PIRSR" id="PIRSR036421-3"/>
    </source>
</evidence>
<feature type="region of interest" description="Disordered" evidence="10">
    <location>
        <begin position="1123"/>
        <end position="1143"/>
    </location>
</feature>
<keyword evidence="11" id="KW-0732">Signal</keyword>
<evidence type="ECO:0000256" key="6">
    <source>
        <dbReference type="ARBA" id="ARBA00022825"/>
    </source>
</evidence>
<keyword evidence="3 7" id="KW-0963">Cytoplasm</keyword>
<dbReference type="Gene3D" id="3.90.226.10">
    <property type="entry name" value="2-enoyl-CoA Hydratase, Chain A, domain 1"/>
    <property type="match status" value="1"/>
</dbReference>
<dbReference type="SUPFAM" id="SSF69304">
    <property type="entry name" value="Tricorn protease N-terminal domain"/>
    <property type="match status" value="1"/>
</dbReference>
<feature type="signal peptide" evidence="11">
    <location>
        <begin position="1"/>
        <end position="48"/>
    </location>
</feature>
<evidence type="ECO:0000256" key="10">
    <source>
        <dbReference type="SAM" id="MobiDB-lite"/>
    </source>
</evidence>
<dbReference type="GO" id="GO:0008236">
    <property type="term" value="F:serine-type peptidase activity"/>
    <property type="evidence" value="ECO:0007669"/>
    <property type="project" value="UniProtKB-UniRule"/>
</dbReference>
<dbReference type="SMART" id="SM00245">
    <property type="entry name" value="TSPc"/>
    <property type="match status" value="1"/>
</dbReference>
<dbReference type="InterPro" id="IPR029414">
    <property type="entry name" value="Tricorn_PDZ"/>
</dbReference>
<dbReference type="PIRSF" id="PIRSF036421">
    <property type="entry name" value="Tricorn_protease"/>
    <property type="match status" value="1"/>
</dbReference>
<dbReference type="AlphaFoldDB" id="A0A437LHI6"/>
<dbReference type="Pfam" id="PF26550">
    <property type="entry name" value="Tricorn_2nd"/>
    <property type="match status" value="1"/>
</dbReference>
<dbReference type="Pfam" id="PF26549">
    <property type="entry name" value="Tricorn_N"/>
    <property type="match status" value="1"/>
</dbReference>
<comment type="similarity">
    <text evidence="2 7">Belongs to the peptidase S41B family.</text>
</comment>
<evidence type="ECO:0000259" key="12">
    <source>
        <dbReference type="SMART" id="SM00245"/>
    </source>
</evidence>